<dbReference type="GO" id="GO:0042910">
    <property type="term" value="F:xenobiotic transmembrane transporter activity"/>
    <property type="evidence" value="ECO:0007669"/>
    <property type="project" value="TreeGrafter"/>
</dbReference>
<keyword evidence="1" id="KW-0812">Transmembrane</keyword>
<comment type="caution">
    <text evidence="2">The sequence shown here is derived from an EMBL/GenBank/DDBJ whole genome shotgun (WGS) entry which is preliminary data.</text>
</comment>
<dbReference type="PANTHER" id="PTHR32063:SF0">
    <property type="entry name" value="SWARMING MOTILITY PROTEIN SWRC"/>
    <property type="match status" value="1"/>
</dbReference>
<sequence>MIEAILSRKRTVNLALIFILAAGLFAYIDIPKESDPDVTIPTIYVSMYMEGVSPEDAERLLVRPMEQELSSVEGVKEMTSTASQNSASVTLEFNAGFDPDAALADVREKVDLANAELPQAAEEPTVHEINLSQFPVIVITLSGDVPERALTKIAKDLGDEIEGIGQVLEARVIGDREEVVEVIIDPSVLRSYNLSQGEIIGFISRNNKIVAAGNMDKGDGRFAVKVPGLFKTAQEVMSIPVKRDGDKVVRLQDVATVRRTFKDRSAYARLNGEPAIGIEVSKRSGENVLDTIAAVKELVESTRPNWPETLSVTYSQDKSTSIRDMLLDLQNNVLSAILLVMIVVIIALGVRSALLVGIAIPGSFLAGVLFLYAVGYTVNIVVLFSLIMAVGMLVDGAIVVTEFADRKMAEGMEKGPAYAEASKRMAWPIIASTMTTLAAFAPLIFWPGIMGEFMKYLPITLIATLSASLVMALIFVPTLGGMFGKANNMDNEALDALEGAKQADLTQLQGFTGTYARFLKKVIRHPVLQLLFLLVLFTVVMILQFTLGKGVEYFPNVEPEFASMNIRARGNLSVDEADLLVRQVESRIHNIDGIKYLYSRADPALRGTNIPSDTIGIIQFEFTHWEHRPKAHEIFDTIRERTADLAGIHIEFAQQDAGTQGGKPVQLQVSSAFPEKLEAATKIIVDKFEATEGLIDVTDTRPIEGFEWEVTVDRTEAARYGADITTIGNEIQMLTNGVEIGEYRPLDADDEVEIRARYPFDDRNLDQLNQLKIVTEQGLAPVSNFITQRPAQRVQNINRVEQRRVYTVSAEVEDEVQPAAIFEQLREWLPESGIDFSSVKIEFRGEDEEQQEAMAFLGKAFLVAVFAIAIILITQFNSIYQSGLILTAVMFSTFGVFIGLLLTHQPFGIVMNGIGVISLAGIVVNNNIVLIDTFNTHRKNMDTYDAALLTAAQRLRPVMLTTVTTILGLIPMVFGINLDFFTPHVSVGAPSTQWWTQLATSVAFGLAFATVLTLVLTPSLLACEDNIKRFLRLKKKEPENYAPLGTELNSELN</sequence>
<dbReference type="AlphaFoldDB" id="A0A7X1E6M8"/>
<gene>
    <name evidence="2" type="ORF">H5P27_02380</name>
</gene>
<dbReference type="Gene3D" id="3.30.70.1320">
    <property type="entry name" value="Multidrug efflux transporter AcrB pore domain like"/>
    <property type="match status" value="1"/>
</dbReference>
<feature type="transmembrane region" description="Helical" evidence="1">
    <location>
        <begin position="425"/>
        <end position="445"/>
    </location>
</feature>
<keyword evidence="3" id="KW-1185">Reference proteome</keyword>
<dbReference type="RefSeq" id="WP_185658773.1">
    <property type="nucleotide sequence ID" value="NZ_CAWPOO010000005.1"/>
</dbReference>
<organism evidence="2 3">
    <name type="scientific">Pelagicoccus albus</name>
    <dbReference type="NCBI Taxonomy" id="415222"/>
    <lineage>
        <taxon>Bacteria</taxon>
        <taxon>Pseudomonadati</taxon>
        <taxon>Verrucomicrobiota</taxon>
        <taxon>Opitutia</taxon>
        <taxon>Puniceicoccales</taxon>
        <taxon>Pelagicoccaceae</taxon>
        <taxon>Pelagicoccus</taxon>
    </lineage>
</organism>
<keyword evidence="1" id="KW-0472">Membrane</keyword>
<dbReference type="SUPFAM" id="SSF82866">
    <property type="entry name" value="Multidrug efflux transporter AcrB transmembrane domain"/>
    <property type="match status" value="2"/>
</dbReference>
<feature type="transmembrane region" description="Helical" evidence="1">
    <location>
        <begin position="380"/>
        <end position="404"/>
    </location>
</feature>
<evidence type="ECO:0000256" key="1">
    <source>
        <dbReference type="SAM" id="Phobius"/>
    </source>
</evidence>
<feature type="transmembrane region" description="Helical" evidence="1">
    <location>
        <begin position="884"/>
        <end position="903"/>
    </location>
</feature>
<dbReference type="InterPro" id="IPR001036">
    <property type="entry name" value="Acrflvin-R"/>
</dbReference>
<feature type="transmembrane region" description="Helical" evidence="1">
    <location>
        <begin position="457"/>
        <end position="479"/>
    </location>
</feature>
<feature type="transmembrane region" description="Helical" evidence="1">
    <location>
        <begin position="998"/>
        <end position="1023"/>
    </location>
</feature>
<feature type="transmembrane region" description="Helical" evidence="1">
    <location>
        <begin position="12"/>
        <end position="30"/>
    </location>
</feature>
<dbReference type="Proteomes" id="UP000526501">
    <property type="component" value="Unassembled WGS sequence"/>
</dbReference>
<dbReference type="Pfam" id="PF00873">
    <property type="entry name" value="ACR_tran"/>
    <property type="match status" value="1"/>
</dbReference>
<dbReference type="Gene3D" id="3.30.70.1440">
    <property type="entry name" value="Multidrug efflux transporter AcrB pore domain"/>
    <property type="match status" value="1"/>
</dbReference>
<name>A0A7X1E6M8_9BACT</name>
<protein>
    <submittedName>
        <fullName evidence="2">Efflux RND transporter permease subunit</fullName>
    </submittedName>
</protein>
<dbReference type="PRINTS" id="PR00702">
    <property type="entry name" value="ACRIFLAVINRP"/>
</dbReference>
<feature type="transmembrane region" description="Helical" evidence="1">
    <location>
        <begin position="909"/>
        <end position="931"/>
    </location>
</feature>
<dbReference type="SUPFAM" id="SSF82714">
    <property type="entry name" value="Multidrug efflux transporter AcrB TolC docking domain, DN and DC subdomains"/>
    <property type="match status" value="2"/>
</dbReference>
<dbReference type="Gene3D" id="1.20.1640.10">
    <property type="entry name" value="Multidrug efflux transporter AcrB transmembrane domain"/>
    <property type="match status" value="2"/>
</dbReference>
<accession>A0A7X1E6M8</accession>
<feature type="transmembrane region" description="Helical" evidence="1">
    <location>
        <begin position="527"/>
        <end position="547"/>
    </location>
</feature>
<evidence type="ECO:0000313" key="3">
    <source>
        <dbReference type="Proteomes" id="UP000526501"/>
    </source>
</evidence>
<proteinExistence type="predicted"/>
<dbReference type="Gene3D" id="3.30.70.1430">
    <property type="entry name" value="Multidrug efflux transporter AcrB pore domain"/>
    <property type="match status" value="2"/>
</dbReference>
<dbReference type="Gene3D" id="3.30.2090.10">
    <property type="entry name" value="Multidrug efflux transporter AcrB TolC docking domain, DN and DC subdomains"/>
    <property type="match status" value="2"/>
</dbReference>
<evidence type="ECO:0000313" key="2">
    <source>
        <dbReference type="EMBL" id="MBC2604880.1"/>
    </source>
</evidence>
<dbReference type="GO" id="GO:0005886">
    <property type="term" value="C:plasma membrane"/>
    <property type="evidence" value="ECO:0007669"/>
    <property type="project" value="TreeGrafter"/>
</dbReference>
<feature type="transmembrane region" description="Helical" evidence="1">
    <location>
        <begin position="333"/>
        <end position="350"/>
    </location>
</feature>
<dbReference type="PANTHER" id="PTHR32063">
    <property type="match status" value="1"/>
</dbReference>
<reference evidence="2 3" key="1">
    <citation type="submission" date="2020-07" db="EMBL/GenBank/DDBJ databases">
        <authorList>
            <person name="Feng X."/>
        </authorList>
    </citation>
    <scope>NUCLEOTIDE SEQUENCE [LARGE SCALE GENOMIC DNA]</scope>
    <source>
        <strain evidence="2 3">JCM23202</strain>
    </source>
</reference>
<dbReference type="SUPFAM" id="SSF82693">
    <property type="entry name" value="Multidrug efflux transporter AcrB pore domain, PN1, PN2, PC1 and PC2 subdomains"/>
    <property type="match status" value="2"/>
</dbReference>
<keyword evidence="1" id="KW-1133">Transmembrane helix</keyword>
<feature type="transmembrane region" description="Helical" evidence="1">
    <location>
        <begin position="853"/>
        <end position="872"/>
    </location>
</feature>
<dbReference type="InterPro" id="IPR027463">
    <property type="entry name" value="AcrB_DN_DC_subdom"/>
</dbReference>
<feature type="transmembrane region" description="Helical" evidence="1">
    <location>
        <begin position="958"/>
        <end position="978"/>
    </location>
</feature>
<dbReference type="EMBL" id="JACHVC010000005">
    <property type="protein sequence ID" value="MBC2604880.1"/>
    <property type="molecule type" value="Genomic_DNA"/>
</dbReference>
<feature type="transmembrane region" description="Helical" evidence="1">
    <location>
        <begin position="355"/>
        <end position="374"/>
    </location>
</feature>